<evidence type="ECO:0000313" key="7">
    <source>
        <dbReference type="Proteomes" id="UP000288716"/>
    </source>
</evidence>
<comment type="caution">
    <text evidence="6">The sequence shown here is derived from an EMBL/GenBank/DDBJ whole genome shotgun (WGS) entry which is preliminary data.</text>
</comment>
<dbReference type="EC" id="3.4.24.-" evidence="4"/>
<reference evidence="6 7" key="1">
    <citation type="journal article" date="2018" name="Gigascience">
        <title>Genomes of trombidid mites reveal novel predicted allergens and laterally-transferred genes associated with secondary metabolism.</title>
        <authorList>
            <person name="Dong X."/>
            <person name="Chaisiri K."/>
            <person name="Xia D."/>
            <person name="Armstrong S.D."/>
            <person name="Fang Y."/>
            <person name="Donnelly M.J."/>
            <person name="Kadowaki T."/>
            <person name="McGarry J.W."/>
            <person name="Darby A.C."/>
            <person name="Makepeace B.L."/>
        </authorList>
    </citation>
    <scope>NUCLEOTIDE SEQUENCE [LARGE SCALE GENOMIC DNA]</scope>
    <source>
        <strain evidence="6">UoL-UT</strain>
    </source>
</reference>
<feature type="active site" evidence="3">
    <location>
        <position position="58"/>
    </location>
</feature>
<proteinExistence type="predicted"/>
<dbReference type="PRINTS" id="PR00480">
    <property type="entry name" value="ASTACIN"/>
</dbReference>
<feature type="binding site" evidence="3">
    <location>
        <position position="61"/>
    </location>
    <ligand>
        <name>Zn(2+)</name>
        <dbReference type="ChEBI" id="CHEBI:29105"/>
        <note>catalytic</note>
    </ligand>
</feature>
<dbReference type="PROSITE" id="PS51864">
    <property type="entry name" value="ASTACIN"/>
    <property type="match status" value="1"/>
</dbReference>
<dbReference type="PANTHER" id="PTHR10127">
    <property type="entry name" value="DISCOIDIN, CUB, EGF, LAMININ , AND ZINC METALLOPROTEASE DOMAIN CONTAINING"/>
    <property type="match status" value="1"/>
</dbReference>
<dbReference type="PANTHER" id="PTHR10127:SF850">
    <property type="entry name" value="METALLOENDOPEPTIDASE"/>
    <property type="match status" value="1"/>
</dbReference>
<evidence type="ECO:0000259" key="5">
    <source>
        <dbReference type="PROSITE" id="PS51864"/>
    </source>
</evidence>
<keyword evidence="3 4" id="KW-0862">Zinc</keyword>
<feature type="binding site" evidence="3">
    <location>
        <position position="67"/>
    </location>
    <ligand>
        <name>Zn(2+)</name>
        <dbReference type="ChEBI" id="CHEBI:29105"/>
        <note>catalytic</note>
    </ligand>
</feature>
<comment type="cofactor">
    <cofactor evidence="3 4">
        <name>Zn(2+)</name>
        <dbReference type="ChEBI" id="CHEBI:29105"/>
    </cofactor>
    <text evidence="3 4">Binds 1 zinc ion per subunit.</text>
</comment>
<dbReference type="OrthoDB" id="291007at2759"/>
<dbReference type="InterPro" id="IPR006026">
    <property type="entry name" value="Peptidase_Metallo"/>
</dbReference>
<dbReference type="Proteomes" id="UP000288716">
    <property type="component" value="Unassembled WGS sequence"/>
</dbReference>
<sequence>MNIIYDTSARFVANDTTLWIPESYYPDKQWCKSKIGRIRKVQEIKMGGCKNFKEVIHETMHALGFLHEQQRPDRDSYIKIDWTNLETDDLVNFRKEKGYKLNMDPTNETYIYDYYSIMHWRLNEGAKHANKDVMTPICKVNKERITGNDLSEKDKNKLQFFYGYHNGESMF</sequence>
<evidence type="ECO:0000313" key="6">
    <source>
        <dbReference type="EMBL" id="RWS22639.1"/>
    </source>
</evidence>
<keyword evidence="3 4" id="KW-0645">Protease</keyword>
<evidence type="ECO:0000256" key="1">
    <source>
        <dbReference type="ARBA" id="ARBA00011245"/>
    </source>
</evidence>
<dbReference type="VEuPathDB" id="VectorBase:LDEU009401"/>
<keyword evidence="3 4" id="KW-0482">Metalloprotease</keyword>
<dbReference type="InterPro" id="IPR024079">
    <property type="entry name" value="MetalloPept_cat_dom_sf"/>
</dbReference>
<evidence type="ECO:0000256" key="4">
    <source>
        <dbReference type="RuleBase" id="RU361183"/>
    </source>
</evidence>
<gene>
    <name evidence="6" type="ORF">B4U80_02935</name>
</gene>
<dbReference type="SUPFAM" id="SSF55486">
    <property type="entry name" value="Metalloproteases ('zincins'), catalytic domain"/>
    <property type="match status" value="1"/>
</dbReference>
<dbReference type="SMART" id="SM00235">
    <property type="entry name" value="ZnMc"/>
    <property type="match status" value="1"/>
</dbReference>
<dbReference type="InterPro" id="IPR001506">
    <property type="entry name" value="Peptidase_M12A"/>
</dbReference>
<dbReference type="GO" id="GO:0004222">
    <property type="term" value="F:metalloendopeptidase activity"/>
    <property type="evidence" value="ECO:0007669"/>
    <property type="project" value="UniProtKB-UniRule"/>
</dbReference>
<dbReference type="AlphaFoldDB" id="A0A443S537"/>
<comment type="subunit">
    <text evidence="1">Monomer.</text>
</comment>
<keyword evidence="7" id="KW-1185">Reference proteome</keyword>
<feature type="binding site" evidence="3">
    <location>
        <position position="57"/>
    </location>
    <ligand>
        <name>Zn(2+)</name>
        <dbReference type="ChEBI" id="CHEBI:29105"/>
        <note>catalytic</note>
    </ligand>
</feature>
<organism evidence="6 7">
    <name type="scientific">Leptotrombidium deliense</name>
    <dbReference type="NCBI Taxonomy" id="299467"/>
    <lineage>
        <taxon>Eukaryota</taxon>
        <taxon>Metazoa</taxon>
        <taxon>Ecdysozoa</taxon>
        <taxon>Arthropoda</taxon>
        <taxon>Chelicerata</taxon>
        <taxon>Arachnida</taxon>
        <taxon>Acari</taxon>
        <taxon>Acariformes</taxon>
        <taxon>Trombidiformes</taxon>
        <taxon>Prostigmata</taxon>
        <taxon>Anystina</taxon>
        <taxon>Parasitengona</taxon>
        <taxon>Trombiculoidea</taxon>
        <taxon>Trombiculidae</taxon>
        <taxon>Leptotrombidium</taxon>
    </lineage>
</organism>
<accession>A0A443S537</accession>
<dbReference type="GO" id="GO:0006508">
    <property type="term" value="P:proteolysis"/>
    <property type="evidence" value="ECO:0007669"/>
    <property type="project" value="UniProtKB-KW"/>
</dbReference>
<keyword evidence="3 4" id="KW-0479">Metal-binding</keyword>
<name>A0A443S537_9ACAR</name>
<evidence type="ECO:0000256" key="3">
    <source>
        <dbReference type="PROSITE-ProRule" id="PRU01211"/>
    </source>
</evidence>
<feature type="domain" description="Peptidase M12A" evidence="5">
    <location>
        <begin position="1"/>
        <end position="171"/>
    </location>
</feature>
<comment type="function">
    <text evidence="2">Zinc metalloprotease. Provoques deadhesion of endothelial cells from cell cultures, and also degradation of fibronectin, fibrinogen and gelatin in vitro. Its role in the venom is not fully understood but it might act as a spreading factor that facilitates diffusion of other venom toxins. Alternatively, it might be involved in the proteolytic processing of other venom toxins or it might play a role in extra-oral digestion of prey.</text>
</comment>
<dbReference type="Pfam" id="PF01400">
    <property type="entry name" value="Astacin"/>
    <property type="match status" value="1"/>
</dbReference>
<keyword evidence="3 4" id="KW-0378">Hydrolase</keyword>
<dbReference type="GO" id="GO:0008270">
    <property type="term" value="F:zinc ion binding"/>
    <property type="evidence" value="ECO:0007669"/>
    <property type="project" value="UniProtKB-UniRule"/>
</dbReference>
<dbReference type="STRING" id="299467.A0A443S537"/>
<dbReference type="Gene3D" id="3.40.390.10">
    <property type="entry name" value="Collagenase (Catalytic Domain)"/>
    <property type="match status" value="1"/>
</dbReference>
<protein>
    <recommendedName>
        <fullName evidence="4">Metalloendopeptidase</fullName>
        <ecNumber evidence="4">3.4.24.-</ecNumber>
    </recommendedName>
</protein>
<evidence type="ECO:0000256" key="2">
    <source>
        <dbReference type="ARBA" id="ARBA00025529"/>
    </source>
</evidence>
<comment type="caution">
    <text evidence="3">Lacks conserved residue(s) required for the propagation of feature annotation.</text>
</comment>
<dbReference type="EMBL" id="NCKV01008249">
    <property type="protein sequence ID" value="RWS22639.1"/>
    <property type="molecule type" value="Genomic_DNA"/>
</dbReference>